<dbReference type="EMBL" id="AZHB01000039">
    <property type="protein sequence ID" value="OAA53138.1"/>
    <property type="molecule type" value="Genomic_DNA"/>
</dbReference>
<organism evidence="1 2">
    <name type="scientific">Cordyceps fumosorosea (strain ARSEF 2679)</name>
    <name type="common">Isaria fumosorosea</name>
    <dbReference type="NCBI Taxonomy" id="1081104"/>
    <lineage>
        <taxon>Eukaryota</taxon>
        <taxon>Fungi</taxon>
        <taxon>Dikarya</taxon>
        <taxon>Ascomycota</taxon>
        <taxon>Pezizomycotina</taxon>
        <taxon>Sordariomycetes</taxon>
        <taxon>Hypocreomycetidae</taxon>
        <taxon>Hypocreales</taxon>
        <taxon>Cordycipitaceae</taxon>
        <taxon>Cordyceps</taxon>
    </lineage>
</organism>
<reference evidence="1 2" key="1">
    <citation type="journal article" date="2016" name="Genome Biol. Evol.">
        <title>Divergent and convergent evolution of fungal pathogenicity.</title>
        <authorList>
            <person name="Shang Y."/>
            <person name="Xiao G."/>
            <person name="Zheng P."/>
            <person name="Cen K."/>
            <person name="Zhan S."/>
            <person name="Wang C."/>
        </authorList>
    </citation>
    <scope>NUCLEOTIDE SEQUENCE [LARGE SCALE GENOMIC DNA]</scope>
    <source>
        <strain evidence="1 2">ARSEF 2679</strain>
    </source>
</reference>
<protein>
    <submittedName>
        <fullName evidence="1">Uncharacterized protein</fullName>
    </submittedName>
</protein>
<accession>A0A162K490</accession>
<evidence type="ECO:0000313" key="1">
    <source>
        <dbReference type="EMBL" id="OAA53138.1"/>
    </source>
</evidence>
<dbReference type="GeneID" id="30025271"/>
<proteinExistence type="predicted"/>
<dbReference type="RefSeq" id="XP_018700210.1">
    <property type="nucleotide sequence ID" value="XM_018852582.1"/>
</dbReference>
<comment type="caution">
    <text evidence="1">The sequence shown here is derived from an EMBL/GenBank/DDBJ whole genome shotgun (WGS) entry which is preliminary data.</text>
</comment>
<sequence length="91" mass="9368">MASVASAPPRAFTPPGGKVRMTLDGIDPVQFLLVGVDPVVGMTLDDAVLTAALVQDRGIFRRDLLVASPTLVTFPAAPGPAEKAELADARG</sequence>
<gene>
    <name evidence="1" type="ORF">ISF_08979</name>
</gene>
<keyword evidence="2" id="KW-1185">Reference proteome</keyword>
<dbReference type="AlphaFoldDB" id="A0A162K490"/>
<name>A0A162K490_CORFA</name>
<dbReference type="Proteomes" id="UP000076744">
    <property type="component" value="Unassembled WGS sequence"/>
</dbReference>
<evidence type="ECO:0000313" key="2">
    <source>
        <dbReference type="Proteomes" id="UP000076744"/>
    </source>
</evidence>